<dbReference type="OrthoDB" id="9077370at2"/>
<sequence length="358" mass="37358">MATDVMVFQFIGETVTNATNAFVTPAAGNLIAALKATAALGVTLYFVLQGYAIISGAVQEPFSNLLKQCAKIIIIAAFALNAGNYASFVVEGFEGLESGLADALSASGSPASIYATLDASLAKGFDLVGVCMENADRAGFHFGTAFGWIVAGLVVGLASLLVTLAGGAVIITAKFSLALLFAIGPLFIMCLMWPATTKFFDSWFGQVLNYILTIVFLTVIMAFAMVAYDGILAAAKFDGGGDENPLFASLQIAGITGVLLFIIYQIGGMASGLAGGISMGAMTLRDIARPAFAPGKATSDQWRHIRSEGDRKRQLAHYSKDKDQGGSVQNKSGAGAAYKSGLQNLMQRQNRPGISGGR</sequence>
<evidence type="ECO:0000256" key="6">
    <source>
        <dbReference type="SAM" id="Phobius"/>
    </source>
</evidence>
<keyword evidence="4 6" id="KW-0472">Membrane</keyword>
<proteinExistence type="predicted"/>
<feature type="transmembrane region" description="Helical" evidence="6">
    <location>
        <begin position="207"/>
        <end position="228"/>
    </location>
</feature>
<dbReference type="EMBL" id="FNDS01000024">
    <property type="protein sequence ID" value="SDI77508.1"/>
    <property type="molecule type" value="Genomic_DNA"/>
</dbReference>
<reference evidence="8" key="1">
    <citation type="submission" date="2016-10" db="EMBL/GenBank/DDBJ databases">
        <authorList>
            <person name="Varghese N."/>
            <person name="Submissions S."/>
        </authorList>
    </citation>
    <scope>NUCLEOTIDE SEQUENCE [LARGE SCALE GENOMIC DNA]</scope>
    <source>
        <strain evidence="8">CCM 7469</strain>
    </source>
</reference>
<evidence type="ECO:0000256" key="4">
    <source>
        <dbReference type="ARBA" id="ARBA00023136"/>
    </source>
</evidence>
<feature type="region of interest" description="Disordered" evidence="5">
    <location>
        <begin position="308"/>
        <end position="358"/>
    </location>
</feature>
<feature type="transmembrane region" description="Helical" evidence="6">
    <location>
        <begin position="177"/>
        <end position="195"/>
    </location>
</feature>
<keyword evidence="3 6" id="KW-1133">Transmembrane helix</keyword>
<feature type="transmembrane region" description="Helical" evidence="6">
    <location>
        <begin position="248"/>
        <end position="275"/>
    </location>
</feature>
<dbReference type="RefSeq" id="WP_090268531.1">
    <property type="nucleotide sequence ID" value="NZ_FNDS01000024.1"/>
</dbReference>
<gene>
    <name evidence="7" type="ORF">SAMN05216272_1248</name>
</gene>
<dbReference type="STRING" id="428992.SAMN05216272_1248"/>
<keyword evidence="2 6" id="KW-0812">Transmembrane</keyword>
<feature type="transmembrane region" description="Helical" evidence="6">
    <location>
        <begin position="145"/>
        <end position="171"/>
    </location>
</feature>
<evidence type="ECO:0000313" key="8">
    <source>
        <dbReference type="Proteomes" id="UP000199636"/>
    </source>
</evidence>
<dbReference type="Proteomes" id="UP000199636">
    <property type="component" value="Unassembled WGS sequence"/>
</dbReference>
<dbReference type="Pfam" id="PF04610">
    <property type="entry name" value="TrbL"/>
    <property type="match status" value="1"/>
</dbReference>
<protein>
    <submittedName>
        <fullName evidence="7">Type IV secretion system protein VirB6</fullName>
    </submittedName>
</protein>
<keyword evidence="8" id="KW-1185">Reference proteome</keyword>
<dbReference type="AlphaFoldDB" id="A0A1G8NBG1"/>
<evidence type="ECO:0000256" key="3">
    <source>
        <dbReference type="ARBA" id="ARBA00022989"/>
    </source>
</evidence>
<evidence type="ECO:0000256" key="5">
    <source>
        <dbReference type="SAM" id="MobiDB-lite"/>
    </source>
</evidence>
<evidence type="ECO:0000313" key="7">
    <source>
        <dbReference type="EMBL" id="SDI77508.1"/>
    </source>
</evidence>
<dbReference type="InterPro" id="IPR007688">
    <property type="entry name" value="Conjugal_tfr_TrbL/VirB6"/>
</dbReference>
<accession>A0A1G8NBG1</accession>
<dbReference type="GO" id="GO:0030255">
    <property type="term" value="P:protein secretion by the type IV secretion system"/>
    <property type="evidence" value="ECO:0007669"/>
    <property type="project" value="InterPro"/>
</dbReference>
<comment type="subcellular location">
    <subcellularLocation>
        <location evidence="1">Membrane</location>
        <topology evidence="1">Multi-pass membrane protein</topology>
    </subcellularLocation>
</comment>
<name>A0A1G8NBG1_9PSED</name>
<evidence type="ECO:0000256" key="2">
    <source>
        <dbReference type="ARBA" id="ARBA00022692"/>
    </source>
</evidence>
<dbReference type="GO" id="GO:0016020">
    <property type="term" value="C:membrane"/>
    <property type="evidence" value="ECO:0007669"/>
    <property type="project" value="UniProtKB-SubCell"/>
</dbReference>
<feature type="compositionally biased region" description="Polar residues" evidence="5">
    <location>
        <begin position="341"/>
        <end position="352"/>
    </location>
</feature>
<feature type="compositionally biased region" description="Basic and acidic residues" evidence="5">
    <location>
        <begin position="308"/>
        <end position="324"/>
    </location>
</feature>
<evidence type="ECO:0000256" key="1">
    <source>
        <dbReference type="ARBA" id="ARBA00004141"/>
    </source>
</evidence>
<organism evidence="7 8">
    <name type="scientific">Pseudomonas panipatensis</name>
    <dbReference type="NCBI Taxonomy" id="428992"/>
    <lineage>
        <taxon>Bacteria</taxon>
        <taxon>Pseudomonadati</taxon>
        <taxon>Pseudomonadota</taxon>
        <taxon>Gammaproteobacteria</taxon>
        <taxon>Pseudomonadales</taxon>
        <taxon>Pseudomonadaceae</taxon>
        <taxon>Pseudomonas</taxon>
    </lineage>
</organism>